<dbReference type="EMBL" id="CP063362">
    <property type="protein sequence ID" value="QRG08635.1"/>
    <property type="molecule type" value="Genomic_DNA"/>
</dbReference>
<dbReference type="Proteomes" id="UP000596427">
    <property type="component" value="Chromosome"/>
</dbReference>
<protein>
    <submittedName>
        <fullName evidence="3">OB-fold domain-containing protein</fullName>
    </submittedName>
</protein>
<sequence length="136" mass="14214">MSKPVPAPVNPETAPYAAALREGRLLIKVCAACGESHFYPRALCPFCFSDRTEWREASGRGAIYAVSILRAAGAASALAYVTLAEGPRMMTSIVDCDPLALAVDTPVRLVIRPGADGTLAPMFTPMFTSAPAGGGQ</sequence>
<dbReference type="PANTHER" id="PTHR34075">
    <property type="entry name" value="BLR3430 PROTEIN"/>
    <property type="match status" value="1"/>
</dbReference>
<dbReference type="InterPro" id="IPR022002">
    <property type="entry name" value="ChsH2_Znr"/>
</dbReference>
<feature type="domain" description="ChsH2 rubredoxin-like zinc ribbon" evidence="2">
    <location>
        <begin position="18"/>
        <end position="52"/>
    </location>
</feature>
<name>A0A974SKA8_9HYPH</name>
<dbReference type="Pfam" id="PF12172">
    <property type="entry name" value="zf-ChsH2"/>
    <property type="match status" value="1"/>
</dbReference>
<dbReference type="Pfam" id="PF01796">
    <property type="entry name" value="OB_ChsH2_C"/>
    <property type="match status" value="1"/>
</dbReference>
<dbReference type="AlphaFoldDB" id="A0A974SKA8"/>
<evidence type="ECO:0000259" key="1">
    <source>
        <dbReference type="Pfam" id="PF01796"/>
    </source>
</evidence>
<organism evidence="3 4">
    <name type="scientific">Xanthobacter dioxanivorans</name>
    <dbReference type="NCBI Taxonomy" id="2528964"/>
    <lineage>
        <taxon>Bacteria</taxon>
        <taxon>Pseudomonadati</taxon>
        <taxon>Pseudomonadota</taxon>
        <taxon>Alphaproteobacteria</taxon>
        <taxon>Hyphomicrobiales</taxon>
        <taxon>Xanthobacteraceae</taxon>
        <taxon>Xanthobacter</taxon>
    </lineage>
</organism>
<dbReference type="SUPFAM" id="SSF50249">
    <property type="entry name" value="Nucleic acid-binding proteins"/>
    <property type="match status" value="1"/>
</dbReference>
<dbReference type="KEGG" id="xdi:EZH22_10305"/>
<dbReference type="PANTHER" id="PTHR34075:SF5">
    <property type="entry name" value="BLR3430 PROTEIN"/>
    <property type="match status" value="1"/>
</dbReference>
<evidence type="ECO:0000313" key="3">
    <source>
        <dbReference type="EMBL" id="QRG08635.1"/>
    </source>
</evidence>
<keyword evidence="4" id="KW-1185">Reference proteome</keyword>
<reference evidence="3 4" key="1">
    <citation type="submission" date="2020-10" db="EMBL/GenBank/DDBJ databases">
        <title>Degradation of 1,4-Dioxane by Xanthobacter sp. YN2, via a Novel Group-2 Soluble Di-Iron Monooxygenase.</title>
        <authorList>
            <person name="Ma F."/>
            <person name="Wang Y."/>
            <person name="Yang J."/>
            <person name="Guo H."/>
            <person name="Su D."/>
            <person name="Yu L."/>
        </authorList>
    </citation>
    <scope>NUCLEOTIDE SEQUENCE [LARGE SCALE GENOMIC DNA]</scope>
    <source>
        <strain evidence="3 4">YN2</strain>
    </source>
</reference>
<accession>A0A974SKA8</accession>
<evidence type="ECO:0000259" key="2">
    <source>
        <dbReference type="Pfam" id="PF12172"/>
    </source>
</evidence>
<dbReference type="InterPro" id="IPR012340">
    <property type="entry name" value="NA-bd_OB-fold"/>
</dbReference>
<dbReference type="RefSeq" id="WP_203195546.1">
    <property type="nucleotide sequence ID" value="NZ_CP063362.1"/>
</dbReference>
<dbReference type="InterPro" id="IPR002878">
    <property type="entry name" value="ChsH2_C"/>
</dbReference>
<gene>
    <name evidence="3" type="ORF">EZH22_10305</name>
</gene>
<feature type="domain" description="ChsH2 C-terminal OB-fold" evidence="1">
    <location>
        <begin position="54"/>
        <end position="112"/>
    </location>
</feature>
<dbReference type="Gene3D" id="6.10.30.10">
    <property type="match status" value="1"/>
</dbReference>
<evidence type="ECO:0000313" key="4">
    <source>
        <dbReference type="Proteomes" id="UP000596427"/>
    </source>
</evidence>
<proteinExistence type="predicted"/>
<dbReference type="InterPro" id="IPR052513">
    <property type="entry name" value="Thioester_dehydratase-like"/>
</dbReference>